<dbReference type="GO" id="GO:0003700">
    <property type="term" value="F:DNA-binding transcription factor activity"/>
    <property type="evidence" value="ECO:0007669"/>
    <property type="project" value="InterPro"/>
</dbReference>
<feature type="compositionally biased region" description="Polar residues" evidence="6">
    <location>
        <begin position="316"/>
        <end position="330"/>
    </location>
</feature>
<feature type="domain" description="WRKY" evidence="7">
    <location>
        <begin position="266"/>
        <end position="317"/>
    </location>
</feature>
<feature type="region of interest" description="Disordered" evidence="6">
    <location>
        <begin position="308"/>
        <end position="386"/>
    </location>
</feature>
<dbReference type="PANTHER" id="PTHR32096:SF18">
    <property type="entry name" value="DISEASE RESISTANCE PROTEIN RRS1B-RELATED"/>
    <property type="match status" value="1"/>
</dbReference>
<sequence length="546" mass="58949">MCSLYSLLRMENYQGDLTDIVRASATGAYGVSEPPISSSSSSSDWQFPSSSSSSYPINFSSSSMEDQHRDNYFGDPFSHMRDPLLHELYLPGTGFFSSPSSSEMISSSGVVVDETGSCTFGGACASGTGSGSGMLAQSIVDDDMKRPAAAVAASSNIFSRMLQISPSAKLPASQCESPAAATAAAMAAAAAASSPRAINVNSSKGGCLVENTGVQISSPRNPGWFDYMCFVMEIQEESGKASGLHSGARGTKQQTEWGSGAIGSVGMEKVRSKTHQRGYYRCSSSKGCSARKQVERSRADPNMLVITYTSEHNHPWPTQRNALAGSTRSQPSKNNASSKSSPTTAGSHQLQKTSTTSPKEEQRDNINENNNNNASPIVTAGSNSTTSASIKEEIEDMEKQLEMVDDGEFSTDHHHQGFPYRPSMPPDSNHSDQDFFADLGEIEADPLNLLFSQAFGADHEQKGSKGSSPWIESVETLLADWEQKQRSPTFLLEYWWMGQKAEEQKVSTVKTSTSIRDMTGKLSERKEIDIKMGLCLSFFKSGKNYS</sequence>
<dbReference type="Proteomes" id="UP000813462">
    <property type="component" value="Unassembled WGS sequence"/>
</dbReference>
<name>A0A978W0U9_ZIZJJ</name>
<evidence type="ECO:0000256" key="6">
    <source>
        <dbReference type="SAM" id="MobiDB-lite"/>
    </source>
</evidence>
<feature type="compositionally biased region" description="Polar residues" evidence="6">
    <location>
        <begin position="374"/>
        <end position="386"/>
    </location>
</feature>
<dbReference type="InterPro" id="IPR003657">
    <property type="entry name" value="WRKY_dom"/>
</dbReference>
<evidence type="ECO:0000256" key="5">
    <source>
        <dbReference type="ARBA" id="ARBA00023242"/>
    </source>
</evidence>
<dbReference type="Pfam" id="PF03106">
    <property type="entry name" value="WRKY"/>
    <property type="match status" value="1"/>
</dbReference>
<evidence type="ECO:0000256" key="1">
    <source>
        <dbReference type="ARBA" id="ARBA00004123"/>
    </source>
</evidence>
<evidence type="ECO:0000256" key="3">
    <source>
        <dbReference type="ARBA" id="ARBA00023125"/>
    </source>
</evidence>
<feature type="compositionally biased region" description="Low complexity" evidence="6">
    <location>
        <begin position="331"/>
        <end position="345"/>
    </location>
</feature>
<evidence type="ECO:0000259" key="7">
    <source>
        <dbReference type="PROSITE" id="PS50811"/>
    </source>
</evidence>
<gene>
    <name evidence="8" type="ORF">FEM48_Zijuj01G0108900</name>
</gene>
<feature type="compositionally biased region" description="Polar residues" evidence="6">
    <location>
        <begin position="346"/>
        <end position="357"/>
    </location>
</feature>
<comment type="caution">
    <text evidence="8">The sequence shown here is derived from an EMBL/GenBank/DDBJ whole genome shotgun (WGS) entry which is preliminary data.</text>
</comment>
<dbReference type="GO" id="GO:0000976">
    <property type="term" value="F:transcription cis-regulatory region binding"/>
    <property type="evidence" value="ECO:0007669"/>
    <property type="project" value="TreeGrafter"/>
</dbReference>
<dbReference type="GO" id="GO:0005634">
    <property type="term" value="C:nucleus"/>
    <property type="evidence" value="ECO:0007669"/>
    <property type="project" value="UniProtKB-SubCell"/>
</dbReference>
<keyword evidence="3" id="KW-0238">DNA-binding</keyword>
<evidence type="ECO:0000313" key="8">
    <source>
        <dbReference type="EMBL" id="KAH7545583.1"/>
    </source>
</evidence>
<evidence type="ECO:0000313" key="9">
    <source>
        <dbReference type="Proteomes" id="UP000813462"/>
    </source>
</evidence>
<dbReference type="EMBL" id="JAEACU010000001">
    <property type="protein sequence ID" value="KAH7545583.1"/>
    <property type="molecule type" value="Genomic_DNA"/>
</dbReference>
<dbReference type="Gene3D" id="2.20.25.80">
    <property type="entry name" value="WRKY domain"/>
    <property type="match status" value="1"/>
</dbReference>
<protein>
    <recommendedName>
        <fullName evidence="7">WRKY domain-containing protein</fullName>
    </recommendedName>
</protein>
<reference evidence="8" key="1">
    <citation type="journal article" date="2021" name="Front. Plant Sci.">
        <title>Chromosome-Scale Genome Assembly for Chinese Sour Jujube and Insights Into Its Genome Evolution and Domestication Signature.</title>
        <authorList>
            <person name="Shen L.-Y."/>
            <person name="Luo H."/>
            <person name="Wang X.-L."/>
            <person name="Wang X.-M."/>
            <person name="Qiu X.-J."/>
            <person name="Liu H."/>
            <person name="Zhou S.-S."/>
            <person name="Jia K.-H."/>
            <person name="Nie S."/>
            <person name="Bao Y.-T."/>
            <person name="Zhang R.-G."/>
            <person name="Yun Q.-Z."/>
            <person name="Chai Y.-H."/>
            <person name="Lu J.-Y."/>
            <person name="Li Y."/>
            <person name="Zhao S.-W."/>
            <person name="Mao J.-F."/>
            <person name="Jia S.-G."/>
            <person name="Mao Y.-M."/>
        </authorList>
    </citation>
    <scope>NUCLEOTIDE SEQUENCE</scope>
    <source>
        <strain evidence="8">AT0</strain>
        <tissue evidence="8">Leaf</tissue>
    </source>
</reference>
<keyword evidence="4" id="KW-0804">Transcription</keyword>
<comment type="subcellular location">
    <subcellularLocation>
        <location evidence="1">Nucleus</location>
    </subcellularLocation>
</comment>
<dbReference type="SUPFAM" id="SSF118290">
    <property type="entry name" value="WRKY DNA-binding domain"/>
    <property type="match status" value="1"/>
</dbReference>
<accession>A0A978W0U9</accession>
<dbReference type="SMART" id="SM00774">
    <property type="entry name" value="WRKY"/>
    <property type="match status" value="1"/>
</dbReference>
<keyword evidence="5" id="KW-0539">Nucleus</keyword>
<dbReference type="AlphaFoldDB" id="A0A978W0U9"/>
<dbReference type="PANTHER" id="PTHR32096">
    <property type="entry name" value="WRKY TRANSCRIPTION FACTOR 30-RELATED-RELATED"/>
    <property type="match status" value="1"/>
</dbReference>
<dbReference type="InterPro" id="IPR036576">
    <property type="entry name" value="WRKY_dom_sf"/>
</dbReference>
<organism evidence="8 9">
    <name type="scientific">Ziziphus jujuba var. spinosa</name>
    <dbReference type="NCBI Taxonomy" id="714518"/>
    <lineage>
        <taxon>Eukaryota</taxon>
        <taxon>Viridiplantae</taxon>
        <taxon>Streptophyta</taxon>
        <taxon>Embryophyta</taxon>
        <taxon>Tracheophyta</taxon>
        <taxon>Spermatophyta</taxon>
        <taxon>Magnoliopsida</taxon>
        <taxon>eudicotyledons</taxon>
        <taxon>Gunneridae</taxon>
        <taxon>Pentapetalae</taxon>
        <taxon>rosids</taxon>
        <taxon>fabids</taxon>
        <taxon>Rosales</taxon>
        <taxon>Rhamnaceae</taxon>
        <taxon>Paliureae</taxon>
        <taxon>Ziziphus</taxon>
    </lineage>
</organism>
<dbReference type="PROSITE" id="PS50811">
    <property type="entry name" value="WRKY"/>
    <property type="match status" value="1"/>
</dbReference>
<proteinExistence type="predicted"/>
<keyword evidence="2" id="KW-0805">Transcription regulation</keyword>
<dbReference type="InterPro" id="IPR044810">
    <property type="entry name" value="WRKY_plant"/>
</dbReference>
<evidence type="ECO:0000256" key="4">
    <source>
        <dbReference type="ARBA" id="ARBA00023163"/>
    </source>
</evidence>
<evidence type="ECO:0000256" key="2">
    <source>
        <dbReference type="ARBA" id="ARBA00023015"/>
    </source>
</evidence>